<reference evidence="2" key="1">
    <citation type="submission" date="2017-02" db="EMBL/GenBank/DDBJ databases">
        <authorList>
            <person name="Daims H."/>
        </authorList>
    </citation>
    <scope>NUCLEOTIDE SEQUENCE [LARGE SCALE GENOMIC DNA]</scope>
</reference>
<name>A0A1R4H2Q5_9GAMM</name>
<evidence type="ECO:0000313" key="2">
    <source>
        <dbReference type="Proteomes" id="UP000195442"/>
    </source>
</evidence>
<dbReference type="Proteomes" id="UP000195442">
    <property type="component" value="Unassembled WGS sequence"/>
</dbReference>
<protein>
    <submittedName>
        <fullName evidence="1">Uncharacterized protein</fullName>
    </submittedName>
</protein>
<dbReference type="EMBL" id="FUKJ01000078">
    <property type="protein sequence ID" value="SJM90503.1"/>
    <property type="molecule type" value="Genomic_DNA"/>
</dbReference>
<keyword evidence="2" id="KW-1185">Reference proteome</keyword>
<dbReference type="AlphaFoldDB" id="A0A1R4H2Q5"/>
<gene>
    <name evidence="1" type="ORF">CRENPOLYSF2_1690005</name>
</gene>
<organism evidence="1 2">
    <name type="scientific">Crenothrix polyspora</name>
    <dbReference type="NCBI Taxonomy" id="360316"/>
    <lineage>
        <taxon>Bacteria</taxon>
        <taxon>Pseudomonadati</taxon>
        <taxon>Pseudomonadota</taxon>
        <taxon>Gammaproteobacteria</taxon>
        <taxon>Methylococcales</taxon>
        <taxon>Crenotrichaceae</taxon>
        <taxon>Crenothrix</taxon>
    </lineage>
</organism>
<dbReference type="OrthoDB" id="3212305at2"/>
<dbReference type="RefSeq" id="WP_087146127.1">
    <property type="nucleotide sequence ID" value="NZ_FUKJ01000078.1"/>
</dbReference>
<evidence type="ECO:0000313" key="1">
    <source>
        <dbReference type="EMBL" id="SJM90503.1"/>
    </source>
</evidence>
<accession>A0A1R4H2Q5</accession>
<proteinExistence type="predicted"/>
<sequence length="429" mass="48315">MKKRRKEPLGVALLGMDERSCKLVTRFFRGPCEGFAEVVDEADARVDIIDTHFAHSDQLVENSLARSPQRAIIVLTSKATDPIDRDNLLYLTKPIKADEMMDAIDWANDISQGRIRRKPKPYFDRVKVSAFTPEPSASAKPAEPLLPELKAVATPVAVQPEKTPVAFKAAEQEKLIHLDEQHKRAKYSSAISVDEEDFNDFIGLVAEINVNDVNERYLAAYDPKKYYQGYVQFAYKSSLEKAQILQLSSSSWNPLVILPHSHEVWLDADDDILKKNACVWLDFGTMSITPIDKEIAQGMANLEKIQEMNAFLWKLALWTSKGRYPKAIDVDRPVYLKQWPDLTRYIVTPHALRIAGVLVNRGPDTMINVASMLAIELRYVYIFISAAHALGLAAQAKRQMDTIIQTTLPVTAPAKKGILNRIISKLRGM</sequence>